<comment type="cofactor">
    <cofactor evidence="1">
        <name>pyridoxal 5'-phosphate</name>
        <dbReference type="ChEBI" id="CHEBI:597326"/>
    </cofactor>
</comment>
<comment type="similarity">
    <text evidence="2 6">Belongs to the class-III pyridoxal-phosphate-dependent aminotransferase family.</text>
</comment>
<dbReference type="Proteomes" id="UP000660083">
    <property type="component" value="Unassembled WGS sequence"/>
</dbReference>
<dbReference type="PROSITE" id="PS00600">
    <property type="entry name" value="AA_TRANSFER_CLASS_3"/>
    <property type="match status" value="1"/>
</dbReference>
<dbReference type="PIRSF" id="PIRSF000521">
    <property type="entry name" value="Transaminase_4ab_Lys_Orn"/>
    <property type="match status" value="1"/>
</dbReference>
<dbReference type="InterPro" id="IPR005814">
    <property type="entry name" value="Aminotrans_3"/>
</dbReference>
<dbReference type="Pfam" id="PF00202">
    <property type="entry name" value="Aminotran_3"/>
    <property type="match status" value="1"/>
</dbReference>
<dbReference type="InterPro" id="IPR015422">
    <property type="entry name" value="PyrdxlP-dep_Trfase_small"/>
</dbReference>
<name>A0A241Y1C8_ACIPI</name>
<keyword evidence="3 7" id="KW-0032">Aminotransferase</keyword>
<dbReference type="SUPFAM" id="SSF53383">
    <property type="entry name" value="PLP-dependent transferases"/>
    <property type="match status" value="1"/>
</dbReference>
<dbReference type="InterPro" id="IPR015421">
    <property type="entry name" value="PyrdxlP-dep_Trfase_major"/>
</dbReference>
<accession>A0A241Y1C8</accession>
<evidence type="ECO:0000256" key="4">
    <source>
        <dbReference type="ARBA" id="ARBA00022679"/>
    </source>
</evidence>
<evidence type="ECO:0000256" key="6">
    <source>
        <dbReference type="RuleBase" id="RU003560"/>
    </source>
</evidence>
<dbReference type="GO" id="GO:0030170">
    <property type="term" value="F:pyridoxal phosphate binding"/>
    <property type="evidence" value="ECO:0007669"/>
    <property type="project" value="InterPro"/>
</dbReference>
<sequence>MVMFDTDKFSDSEHTLDAVQTNNNMHINYQAHWMPFSANRNFAKDPRMIVGAKGSYLIDDSGREIYDSLSGLWTCGAGHTLPEIQQAVSAQLGQLDYSPAFQFGHPLSFKLADKIVQHMPEKLQHVFFTNSGSESADTAIKMARAYWRIKGKPSKTKLIGRARGYHGVNVAGTSLGGIGGNRKMFGQLMDVDHLPHTLQPNLTFTKGCAETGGVELANEMLKLIELHDASNIAAVIVEPISGSAGCIVPPTSYLQRLREICDQHDILLIFDEVITGFGRLGTWTGAEYFGVTPDILNFAKQVTNGAIPLGGVVASHEIYSAFMQQDLPEHAIEFTHGYTYSAHPVACAAALAALDVLEKKNLLAQSAALAPTFEKMLHGLKGAPHILDIRNCGLIGALQLAPRDGDATIRGFELGMKLWKEGFYVRFGGDTLQFGPMFNSTEADIDRLMNAVGDALYQVN</sequence>
<dbReference type="FunFam" id="3.40.640.10:FF:000014">
    <property type="entry name" value="Adenosylmethionine-8-amino-7-oxononanoate aminotransferase, probable"/>
    <property type="match status" value="1"/>
</dbReference>
<keyword evidence="5 6" id="KW-0663">Pyridoxal phosphate</keyword>
<dbReference type="PANTHER" id="PTHR42684">
    <property type="entry name" value="ADENOSYLMETHIONINE-8-AMINO-7-OXONONANOATE AMINOTRANSFERASE"/>
    <property type="match status" value="1"/>
</dbReference>
<dbReference type="RefSeq" id="WP_023187880.1">
    <property type="nucleotide sequence ID" value="NZ_AMST01000002.1"/>
</dbReference>
<evidence type="ECO:0000256" key="2">
    <source>
        <dbReference type="ARBA" id="ARBA00008954"/>
    </source>
</evidence>
<comment type="caution">
    <text evidence="7">The sequence shown here is derived from an EMBL/GenBank/DDBJ whole genome shotgun (WGS) entry which is preliminary data.</text>
</comment>
<dbReference type="InterPro" id="IPR049704">
    <property type="entry name" value="Aminotrans_3_PPA_site"/>
</dbReference>
<evidence type="ECO:0000313" key="7">
    <source>
        <dbReference type="EMBL" id="MBK1443300.1"/>
    </source>
</evidence>
<reference evidence="7" key="1">
    <citation type="submission" date="2020-12" db="EMBL/GenBank/DDBJ databases">
        <authorList>
            <person name="Chopjitt P."/>
        </authorList>
    </citation>
    <scope>NUCLEOTIDE SEQUENCE</scope>
    <source>
        <strain evidence="7">AP1</strain>
    </source>
</reference>
<dbReference type="EMBL" id="JAEFCT010000001">
    <property type="protein sequence ID" value="MBK1443300.1"/>
    <property type="molecule type" value="Genomic_DNA"/>
</dbReference>
<gene>
    <name evidence="7" type="ORF">JDA50_02410</name>
</gene>
<dbReference type="Gene3D" id="3.40.640.10">
    <property type="entry name" value="Type I PLP-dependent aspartate aminotransferase-like (Major domain)"/>
    <property type="match status" value="1"/>
</dbReference>
<dbReference type="GO" id="GO:0009102">
    <property type="term" value="P:biotin biosynthetic process"/>
    <property type="evidence" value="ECO:0007669"/>
    <property type="project" value="TreeGrafter"/>
</dbReference>
<dbReference type="GO" id="GO:0004015">
    <property type="term" value="F:adenosylmethionine-8-amino-7-oxononanoate transaminase activity"/>
    <property type="evidence" value="ECO:0007669"/>
    <property type="project" value="TreeGrafter"/>
</dbReference>
<evidence type="ECO:0000256" key="5">
    <source>
        <dbReference type="ARBA" id="ARBA00022898"/>
    </source>
</evidence>
<evidence type="ECO:0000313" key="8">
    <source>
        <dbReference type="Proteomes" id="UP000660083"/>
    </source>
</evidence>
<protein>
    <submittedName>
        <fullName evidence="7">Aspartate aminotransferase family protein</fullName>
    </submittedName>
</protein>
<dbReference type="Gene3D" id="3.90.1150.10">
    <property type="entry name" value="Aspartate Aminotransferase, domain 1"/>
    <property type="match status" value="1"/>
</dbReference>
<keyword evidence="4 7" id="KW-0808">Transferase</keyword>
<evidence type="ECO:0000256" key="1">
    <source>
        <dbReference type="ARBA" id="ARBA00001933"/>
    </source>
</evidence>
<dbReference type="InterPro" id="IPR015424">
    <property type="entry name" value="PyrdxlP-dep_Trfase"/>
</dbReference>
<dbReference type="CDD" id="cd00610">
    <property type="entry name" value="OAT_like"/>
    <property type="match status" value="1"/>
</dbReference>
<organism evidence="7 8">
    <name type="scientific">Acinetobacter pittii</name>
    <name type="common">Acinetobacter genomosp. 3</name>
    <dbReference type="NCBI Taxonomy" id="48296"/>
    <lineage>
        <taxon>Bacteria</taxon>
        <taxon>Pseudomonadati</taxon>
        <taxon>Pseudomonadota</taxon>
        <taxon>Gammaproteobacteria</taxon>
        <taxon>Moraxellales</taxon>
        <taxon>Moraxellaceae</taxon>
        <taxon>Acinetobacter</taxon>
        <taxon>Acinetobacter calcoaceticus/baumannii complex</taxon>
    </lineage>
</organism>
<dbReference type="PANTHER" id="PTHR42684:SF1">
    <property type="entry name" value="BETA-ALANINE--PYRUVATE AMINOTRANSFERASE"/>
    <property type="match status" value="1"/>
</dbReference>
<dbReference type="AlphaFoldDB" id="A0A241Y1C8"/>
<evidence type="ECO:0000256" key="3">
    <source>
        <dbReference type="ARBA" id="ARBA00022576"/>
    </source>
</evidence>
<proteinExistence type="inferred from homology"/>